<keyword evidence="4 6" id="KW-0067">ATP-binding</keyword>
<evidence type="ECO:0000256" key="4">
    <source>
        <dbReference type="ARBA" id="ARBA00022840"/>
    </source>
</evidence>
<dbReference type="GO" id="GO:0055085">
    <property type="term" value="P:transmembrane transport"/>
    <property type="evidence" value="ECO:0007669"/>
    <property type="project" value="UniProtKB-ARBA"/>
</dbReference>
<organism evidence="6 7">
    <name type="scientific">Roseburia inulinivorans</name>
    <dbReference type="NCBI Taxonomy" id="360807"/>
    <lineage>
        <taxon>Bacteria</taxon>
        <taxon>Bacillati</taxon>
        <taxon>Bacillota</taxon>
        <taxon>Clostridia</taxon>
        <taxon>Lachnospirales</taxon>
        <taxon>Lachnospiraceae</taxon>
        <taxon>Roseburia</taxon>
    </lineage>
</organism>
<reference evidence="6 7" key="1">
    <citation type="submission" date="2018-08" db="EMBL/GenBank/DDBJ databases">
        <title>A genome reference for cultivated species of the human gut microbiota.</title>
        <authorList>
            <person name="Zou Y."/>
            <person name="Xue W."/>
            <person name="Luo G."/>
        </authorList>
    </citation>
    <scope>NUCLEOTIDE SEQUENCE [LARGE SCALE GENOMIC DNA]</scope>
    <source>
        <strain evidence="6 7">AM23-23AC</strain>
    </source>
</reference>
<accession>A0A3R6DCV6</accession>
<dbReference type="RefSeq" id="WP_118202760.1">
    <property type="nucleotide sequence ID" value="NZ_QRHP01000004.1"/>
</dbReference>
<name>A0A3R6DCV6_9FIRM</name>
<proteinExistence type="inferred from homology"/>
<gene>
    <name evidence="6" type="ORF">DW654_06545</name>
</gene>
<dbReference type="PANTHER" id="PTHR43776:SF7">
    <property type="entry name" value="D,D-DIPEPTIDE TRANSPORT ATP-BINDING PROTEIN DDPF-RELATED"/>
    <property type="match status" value="1"/>
</dbReference>
<keyword evidence="2" id="KW-0813">Transport</keyword>
<keyword evidence="3" id="KW-0547">Nucleotide-binding</keyword>
<comment type="caution">
    <text evidence="6">The sequence shown here is derived from an EMBL/GenBank/DDBJ whole genome shotgun (WGS) entry which is preliminary data.</text>
</comment>
<dbReference type="GO" id="GO:0016887">
    <property type="term" value="F:ATP hydrolysis activity"/>
    <property type="evidence" value="ECO:0007669"/>
    <property type="project" value="InterPro"/>
</dbReference>
<dbReference type="EMBL" id="QRHP01000004">
    <property type="protein sequence ID" value="RHF85632.1"/>
    <property type="molecule type" value="Genomic_DNA"/>
</dbReference>
<dbReference type="PROSITE" id="PS50893">
    <property type="entry name" value="ABC_TRANSPORTER_2"/>
    <property type="match status" value="1"/>
</dbReference>
<comment type="similarity">
    <text evidence="1">Belongs to the ABC transporter superfamily.</text>
</comment>
<dbReference type="Proteomes" id="UP000283701">
    <property type="component" value="Unassembled WGS sequence"/>
</dbReference>
<dbReference type="AlphaFoldDB" id="A0A3R6DCV6"/>
<dbReference type="InterPro" id="IPR003439">
    <property type="entry name" value="ABC_transporter-like_ATP-bd"/>
</dbReference>
<dbReference type="GO" id="GO:0005524">
    <property type="term" value="F:ATP binding"/>
    <property type="evidence" value="ECO:0007669"/>
    <property type="project" value="UniProtKB-KW"/>
</dbReference>
<dbReference type="PANTHER" id="PTHR43776">
    <property type="entry name" value="TRANSPORT ATP-BINDING PROTEIN"/>
    <property type="match status" value="1"/>
</dbReference>
<evidence type="ECO:0000256" key="3">
    <source>
        <dbReference type="ARBA" id="ARBA00022741"/>
    </source>
</evidence>
<dbReference type="Gene3D" id="3.40.50.300">
    <property type="entry name" value="P-loop containing nucleotide triphosphate hydrolases"/>
    <property type="match status" value="1"/>
</dbReference>
<feature type="domain" description="ABC transporter" evidence="5">
    <location>
        <begin position="5"/>
        <end position="229"/>
    </location>
</feature>
<protein>
    <submittedName>
        <fullName evidence="6">ABC transporter ATP-binding protein</fullName>
    </submittedName>
</protein>
<evidence type="ECO:0000259" key="5">
    <source>
        <dbReference type="PROSITE" id="PS50893"/>
    </source>
</evidence>
<dbReference type="InterPro" id="IPR050319">
    <property type="entry name" value="ABC_transp_ATP-bind"/>
</dbReference>
<evidence type="ECO:0000256" key="1">
    <source>
        <dbReference type="ARBA" id="ARBA00005417"/>
    </source>
</evidence>
<dbReference type="InterPro" id="IPR003593">
    <property type="entry name" value="AAA+_ATPase"/>
</dbReference>
<dbReference type="CDD" id="cd03257">
    <property type="entry name" value="ABC_NikE_OppD_transporters"/>
    <property type="match status" value="1"/>
</dbReference>
<evidence type="ECO:0000256" key="2">
    <source>
        <dbReference type="ARBA" id="ARBA00022448"/>
    </source>
</evidence>
<evidence type="ECO:0000313" key="7">
    <source>
        <dbReference type="Proteomes" id="UP000283701"/>
    </source>
</evidence>
<dbReference type="SMART" id="SM00382">
    <property type="entry name" value="AAA"/>
    <property type="match status" value="1"/>
</dbReference>
<dbReference type="SUPFAM" id="SSF52540">
    <property type="entry name" value="P-loop containing nucleoside triphosphate hydrolases"/>
    <property type="match status" value="1"/>
</dbReference>
<dbReference type="Pfam" id="PF00005">
    <property type="entry name" value="ABC_tran"/>
    <property type="match status" value="1"/>
</dbReference>
<sequence>MEALLRAEHLKKQFHRNADGKHAVNDVSFEIMPGECLGLIGESGSGKSTIAKILTGIESAAEGNLYFEGNPILGKHVRKDSRKNMQMIFQNPKSSLNPKMTIGQNLDDALRYYEKIPKTERKVQCEQILERVHLPKEYLLRYPDQLSDGECQRICIARALLRHPALLICDEATSALDVSVQKEIVELLQEVQREEQMALLFISHDLALVSHVCSRIIVLSHGEIIEHFQS</sequence>
<dbReference type="InterPro" id="IPR027417">
    <property type="entry name" value="P-loop_NTPase"/>
</dbReference>
<evidence type="ECO:0000313" key="6">
    <source>
        <dbReference type="EMBL" id="RHF85632.1"/>
    </source>
</evidence>